<evidence type="ECO:0000313" key="2">
    <source>
        <dbReference type="Proteomes" id="UP001596060"/>
    </source>
</evidence>
<dbReference type="Proteomes" id="UP001596060">
    <property type="component" value="Unassembled WGS sequence"/>
</dbReference>
<accession>A0ABW0PAI9</accession>
<organism evidence="1 2">
    <name type="scientific">Bosea massiliensis</name>
    <dbReference type="NCBI Taxonomy" id="151419"/>
    <lineage>
        <taxon>Bacteria</taxon>
        <taxon>Pseudomonadati</taxon>
        <taxon>Pseudomonadota</taxon>
        <taxon>Alphaproteobacteria</taxon>
        <taxon>Hyphomicrobiales</taxon>
        <taxon>Boseaceae</taxon>
        <taxon>Bosea</taxon>
    </lineage>
</organism>
<dbReference type="Pfam" id="PF06748">
    <property type="entry name" value="DUF1217"/>
    <property type="match status" value="1"/>
</dbReference>
<reference evidence="2" key="1">
    <citation type="journal article" date="2019" name="Int. J. Syst. Evol. Microbiol.">
        <title>The Global Catalogue of Microorganisms (GCM) 10K type strain sequencing project: providing services to taxonomists for standard genome sequencing and annotation.</title>
        <authorList>
            <consortium name="The Broad Institute Genomics Platform"/>
            <consortium name="The Broad Institute Genome Sequencing Center for Infectious Disease"/>
            <person name="Wu L."/>
            <person name="Ma J."/>
        </authorList>
    </citation>
    <scope>NUCLEOTIDE SEQUENCE [LARGE SCALE GENOMIC DNA]</scope>
    <source>
        <strain evidence="2">CCUG 43117</strain>
    </source>
</reference>
<evidence type="ECO:0000313" key="1">
    <source>
        <dbReference type="EMBL" id="MFC5508898.1"/>
    </source>
</evidence>
<sequence length="261" mass="28722">MTTTTMAFQAVARNLPKSLERAAAVPQTANESAYYLANIGKIKSIDDFLGNDRIYRYAMKAFGLEEMTYAKGLIRKVLTEGVDSSSSFANKLTDPRYKELATTFNFARYGTATTSFDRTQKPMTERYVRQVFEEQQGSQNENVRLALYFERKAPGLKNAYEVLADPALLKVVQTALGIPASTSMMPIDKQAEMISKKLDFDQLKDAEGVQRFLLRFTSLADIGASQSAANNALTILVGPPVAAGVSTDVLFSIQNLRLGGV</sequence>
<dbReference type="InterPro" id="IPR010626">
    <property type="entry name" value="DUF1217"/>
</dbReference>
<dbReference type="RefSeq" id="WP_066724033.1">
    <property type="nucleotide sequence ID" value="NZ_JBHSLU010000127.1"/>
</dbReference>
<dbReference type="SUPFAM" id="SSF158837">
    <property type="entry name" value="AGR C 984p-like"/>
    <property type="match status" value="1"/>
</dbReference>
<proteinExistence type="predicted"/>
<comment type="caution">
    <text evidence="1">The sequence shown here is derived from an EMBL/GenBank/DDBJ whole genome shotgun (WGS) entry which is preliminary data.</text>
</comment>
<dbReference type="InterPro" id="IPR023157">
    <property type="entry name" value="AGR-C-984p-like_sf"/>
</dbReference>
<gene>
    <name evidence="1" type="ORF">ACFPN9_27075</name>
</gene>
<keyword evidence="2" id="KW-1185">Reference proteome</keyword>
<dbReference type="EMBL" id="JBHSLU010000127">
    <property type="protein sequence ID" value="MFC5508898.1"/>
    <property type="molecule type" value="Genomic_DNA"/>
</dbReference>
<dbReference type="Gene3D" id="1.10.3700.10">
    <property type="entry name" value="AGR C 984p-like"/>
    <property type="match status" value="1"/>
</dbReference>
<protein>
    <submittedName>
        <fullName evidence="1">DUF1217 domain-containing protein</fullName>
    </submittedName>
</protein>
<name>A0ABW0PAI9_9HYPH</name>